<gene>
    <name evidence="1" type="ORF">G2W53_021777</name>
</gene>
<keyword evidence="2" id="KW-1185">Reference proteome</keyword>
<accession>A0A834TK40</accession>
<evidence type="ECO:0000313" key="2">
    <source>
        <dbReference type="Proteomes" id="UP000634136"/>
    </source>
</evidence>
<proteinExistence type="predicted"/>
<organism evidence="1 2">
    <name type="scientific">Senna tora</name>
    <dbReference type="NCBI Taxonomy" id="362788"/>
    <lineage>
        <taxon>Eukaryota</taxon>
        <taxon>Viridiplantae</taxon>
        <taxon>Streptophyta</taxon>
        <taxon>Embryophyta</taxon>
        <taxon>Tracheophyta</taxon>
        <taxon>Spermatophyta</taxon>
        <taxon>Magnoliopsida</taxon>
        <taxon>eudicotyledons</taxon>
        <taxon>Gunneridae</taxon>
        <taxon>Pentapetalae</taxon>
        <taxon>rosids</taxon>
        <taxon>fabids</taxon>
        <taxon>Fabales</taxon>
        <taxon>Fabaceae</taxon>
        <taxon>Caesalpinioideae</taxon>
        <taxon>Cassia clade</taxon>
        <taxon>Senna</taxon>
    </lineage>
</organism>
<dbReference type="AlphaFoldDB" id="A0A834TK40"/>
<dbReference type="Proteomes" id="UP000634136">
    <property type="component" value="Unassembled WGS sequence"/>
</dbReference>
<sequence>MGVMVRVDQSHGEGRASNAIIVGVAREDI</sequence>
<reference evidence="1" key="1">
    <citation type="submission" date="2020-09" db="EMBL/GenBank/DDBJ databases">
        <title>Genome-Enabled Discovery of Anthraquinone Biosynthesis in Senna tora.</title>
        <authorList>
            <person name="Kang S.-H."/>
            <person name="Pandey R.P."/>
            <person name="Lee C.-M."/>
            <person name="Sim J.-S."/>
            <person name="Jeong J.-T."/>
            <person name="Choi B.-S."/>
            <person name="Jung M."/>
            <person name="Ginzburg D."/>
            <person name="Zhao K."/>
            <person name="Won S.Y."/>
            <person name="Oh T.-J."/>
            <person name="Yu Y."/>
            <person name="Kim N.-H."/>
            <person name="Lee O.R."/>
            <person name="Lee T.-H."/>
            <person name="Bashyal P."/>
            <person name="Kim T.-S."/>
            <person name="Lee W.-H."/>
            <person name="Kawkins C."/>
            <person name="Kim C.-K."/>
            <person name="Kim J.S."/>
            <person name="Ahn B.O."/>
            <person name="Rhee S.Y."/>
            <person name="Sohng J.K."/>
        </authorList>
    </citation>
    <scope>NUCLEOTIDE SEQUENCE</scope>
    <source>
        <tissue evidence="1">Leaf</tissue>
    </source>
</reference>
<name>A0A834TK40_9FABA</name>
<dbReference type="EMBL" id="JAAIUW010000007">
    <property type="protein sequence ID" value="KAF7823633.1"/>
    <property type="molecule type" value="Genomic_DNA"/>
</dbReference>
<comment type="caution">
    <text evidence="1">The sequence shown here is derived from an EMBL/GenBank/DDBJ whole genome shotgun (WGS) entry which is preliminary data.</text>
</comment>
<evidence type="ECO:0000313" key="1">
    <source>
        <dbReference type="EMBL" id="KAF7823633.1"/>
    </source>
</evidence>
<protein>
    <submittedName>
        <fullName evidence="1">Uncharacterized protein</fullName>
    </submittedName>
</protein>